<feature type="compositionally biased region" description="Low complexity" evidence="1">
    <location>
        <begin position="96"/>
        <end position="114"/>
    </location>
</feature>
<keyword evidence="3" id="KW-1185">Reference proteome</keyword>
<feature type="region of interest" description="Disordered" evidence="1">
    <location>
        <begin position="68"/>
        <end position="137"/>
    </location>
</feature>
<evidence type="ECO:0000313" key="3">
    <source>
        <dbReference type="Proteomes" id="UP000023152"/>
    </source>
</evidence>
<gene>
    <name evidence="2" type="ORF">RFI_12389</name>
</gene>
<dbReference type="Proteomes" id="UP000023152">
    <property type="component" value="Unassembled WGS sequence"/>
</dbReference>
<dbReference type="AlphaFoldDB" id="X6NFL7"/>
<proteinExistence type="predicted"/>
<accession>X6NFL7</accession>
<evidence type="ECO:0000256" key="1">
    <source>
        <dbReference type="SAM" id="MobiDB-lite"/>
    </source>
</evidence>
<organism evidence="2 3">
    <name type="scientific">Reticulomyxa filosa</name>
    <dbReference type="NCBI Taxonomy" id="46433"/>
    <lineage>
        <taxon>Eukaryota</taxon>
        <taxon>Sar</taxon>
        <taxon>Rhizaria</taxon>
        <taxon>Retaria</taxon>
        <taxon>Foraminifera</taxon>
        <taxon>Monothalamids</taxon>
        <taxon>Reticulomyxidae</taxon>
        <taxon>Reticulomyxa</taxon>
    </lineage>
</organism>
<evidence type="ECO:0000313" key="2">
    <source>
        <dbReference type="EMBL" id="ETO24766.1"/>
    </source>
</evidence>
<name>X6NFL7_RETFI</name>
<feature type="compositionally biased region" description="Polar residues" evidence="1">
    <location>
        <begin position="68"/>
        <end position="87"/>
    </location>
</feature>
<sequence>MCKYVTINRCFLGLVTDEMEHDMQEDDQIQPLVAFGVNGEDEEEYTMMIDPNESQLDERERMVGLNTNSKQPTVDNAFNISNCNNIYPSPIRDANESTNRNNTKSTNTNTNSENNNKKKSQSKIDYTNRSSKNREETSENNILEIINFAIKEASESKHATYKIKSGNQLMTKKNIQHELHHLESQLTDQQKKCTFWIKR</sequence>
<comment type="caution">
    <text evidence="2">The sequence shown here is derived from an EMBL/GenBank/DDBJ whole genome shotgun (WGS) entry which is preliminary data.</text>
</comment>
<reference evidence="2 3" key="1">
    <citation type="journal article" date="2013" name="Curr. Biol.">
        <title>The Genome of the Foraminiferan Reticulomyxa filosa.</title>
        <authorList>
            <person name="Glockner G."/>
            <person name="Hulsmann N."/>
            <person name="Schleicher M."/>
            <person name="Noegel A.A."/>
            <person name="Eichinger L."/>
            <person name="Gallinger C."/>
            <person name="Pawlowski J."/>
            <person name="Sierra R."/>
            <person name="Euteneuer U."/>
            <person name="Pillet L."/>
            <person name="Moustafa A."/>
            <person name="Platzer M."/>
            <person name="Groth M."/>
            <person name="Szafranski K."/>
            <person name="Schliwa M."/>
        </authorList>
    </citation>
    <scope>NUCLEOTIDE SEQUENCE [LARGE SCALE GENOMIC DNA]</scope>
</reference>
<dbReference type="EMBL" id="ASPP01008974">
    <property type="protein sequence ID" value="ETO24766.1"/>
    <property type="molecule type" value="Genomic_DNA"/>
</dbReference>
<protein>
    <submittedName>
        <fullName evidence="2">WD40 repeat-containing protein</fullName>
    </submittedName>
</protein>